<accession>A0ABQ9DNA1</accession>
<comment type="caution">
    <text evidence="1">The sequence shown here is derived from an EMBL/GenBank/DDBJ whole genome shotgun (WGS) entry which is preliminary data.</text>
</comment>
<evidence type="ECO:0000313" key="2">
    <source>
        <dbReference type="Proteomes" id="UP001145742"/>
    </source>
</evidence>
<sequence length="71" mass="8302">MGLDHLTCCFQLDQLAVIRDWQWECENQRRKENSPPSEVAQTCVDFTQSSVPNLDPCEAEEDMMFHLCRLI</sequence>
<organism evidence="1 2">
    <name type="scientific">Willisornis vidua</name>
    <name type="common">Xingu scale-backed antbird</name>
    <dbReference type="NCBI Taxonomy" id="1566151"/>
    <lineage>
        <taxon>Eukaryota</taxon>
        <taxon>Metazoa</taxon>
        <taxon>Chordata</taxon>
        <taxon>Craniata</taxon>
        <taxon>Vertebrata</taxon>
        <taxon>Euteleostomi</taxon>
        <taxon>Archelosauria</taxon>
        <taxon>Archosauria</taxon>
        <taxon>Dinosauria</taxon>
        <taxon>Saurischia</taxon>
        <taxon>Theropoda</taxon>
        <taxon>Coelurosauria</taxon>
        <taxon>Aves</taxon>
        <taxon>Neognathae</taxon>
        <taxon>Neoaves</taxon>
        <taxon>Telluraves</taxon>
        <taxon>Australaves</taxon>
        <taxon>Passeriformes</taxon>
        <taxon>Thamnophilidae</taxon>
        <taxon>Willisornis</taxon>
    </lineage>
</organism>
<evidence type="ECO:0000313" key="1">
    <source>
        <dbReference type="EMBL" id="KAJ7425847.1"/>
    </source>
</evidence>
<dbReference type="Proteomes" id="UP001145742">
    <property type="component" value="Unassembled WGS sequence"/>
</dbReference>
<name>A0ABQ9DNA1_9PASS</name>
<gene>
    <name evidence="1" type="ORF">WISP_20518</name>
</gene>
<dbReference type="EMBL" id="WHWB01032380">
    <property type="protein sequence ID" value="KAJ7425847.1"/>
    <property type="molecule type" value="Genomic_DNA"/>
</dbReference>
<protein>
    <submittedName>
        <fullName evidence="1">Uncharacterized protein</fullName>
    </submittedName>
</protein>
<reference evidence="1" key="1">
    <citation type="submission" date="2019-10" db="EMBL/GenBank/DDBJ databases">
        <authorList>
            <person name="Soares A.E.R."/>
            <person name="Aleixo A."/>
            <person name="Schneider P."/>
            <person name="Miyaki C.Y."/>
            <person name="Schneider M.P."/>
            <person name="Mello C."/>
            <person name="Vasconcelos A.T.R."/>
        </authorList>
    </citation>
    <scope>NUCLEOTIDE SEQUENCE</scope>
    <source>
        <tissue evidence="1">Muscle</tissue>
    </source>
</reference>
<keyword evidence="2" id="KW-1185">Reference proteome</keyword>
<proteinExistence type="predicted"/>